<dbReference type="Pfam" id="PF13192">
    <property type="entry name" value="Thioredoxin_3"/>
    <property type="match status" value="1"/>
</dbReference>
<evidence type="ECO:0000259" key="2">
    <source>
        <dbReference type="Pfam" id="PF13192"/>
    </source>
</evidence>
<accession>A0A399D4P9</accession>
<sequence length="539" mass="59800">MKGLELIKKAFALQPVERVPWVPFVGVHGGFLTGTDAETYLKSSGEIVKGISKAVEEYNPDGIPVVFDLQVEAEVLDCKLRWSESGPPAVVSHPLAEGKKRSDLKIPGAGDGRIPVCLEATKILREKYPDIALYGLITGPFTLALHLLGTDIFMKLFEAPEEVNEVMEFCTQVGQKMAEYYMDAGCDVIAVVDPMTSQIDPVTFENFVTPFVSRIFEDIRIKGKLSSFFVCGHAQQNIEAMCNCRPDNVSIDENIPLDFVKEITLEKGISFGGNLKLTVVLLMGSADDCREHTLECLDLGGKTGFILAPGCDLPRETPLKNLKAVTALIHDPYQQDVVRTLEKKESTLEIFNMKDYGQAEKVIVDIITLDSESCAPCQYMVEAVKRVAPHFDGVVEWREHAIKKMEAVSFMSSLMVKNIPTICIDGKIAFVSQIPPEKELVAAIQKRINEKLKLKIRSKRSEFILLGEEESQCRELQERAMRALTELGKDVEIKVVAGREKLASYGVTQTPAAVAVSYKIKSEGSLPSVEVIREWLKEL</sequence>
<gene>
    <name evidence="3" type="ORF">D1164_05970</name>
</gene>
<reference evidence="3 4" key="1">
    <citation type="journal article" date="2015" name="Int. J. Syst. Evol. Microbiol.">
        <title>Mariniphaga sediminis sp. nov., isolated from coastal sediment.</title>
        <authorList>
            <person name="Wang F.Q."/>
            <person name="Shen Q.Y."/>
            <person name="Chen G.J."/>
            <person name="Du Z.J."/>
        </authorList>
    </citation>
    <scope>NUCLEOTIDE SEQUENCE [LARGE SCALE GENOMIC DNA]</scope>
    <source>
        <strain evidence="3 4">SY21</strain>
    </source>
</reference>
<evidence type="ECO:0000259" key="1">
    <source>
        <dbReference type="Pfam" id="PF01208"/>
    </source>
</evidence>
<dbReference type="PANTHER" id="PTHR47099:SF1">
    <property type="entry name" value="METHYLCOBAMIDE:COM METHYLTRANSFERASE MTBA"/>
    <property type="match status" value="1"/>
</dbReference>
<protein>
    <submittedName>
        <fullName evidence="3">Uroporphyrinogen decarboxylase</fullName>
    </submittedName>
</protein>
<name>A0A399D4P9_9BACT</name>
<dbReference type="PANTHER" id="PTHR47099">
    <property type="entry name" value="METHYLCOBAMIDE:COM METHYLTRANSFERASE MTBA"/>
    <property type="match status" value="1"/>
</dbReference>
<dbReference type="Gene3D" id="3.40.30.10">
    <property type="entry name" value="Glutaredoxin"/>
    <property type="match status" value="2"/>
</dbReference>
<proteinExistence type="predicted"/>
<dbReference type="Proteomes" id="UP000266441">
    <property type="component" value="Unassembled WGS sequence"/>
</dbReference>
<dbReference type="InterPro" id="IPR000257">
    <property type="entry name" value="Uroporphyrinogen_deCOase"/>
</dbReference>
<feature type="domain" description="Thioredoxin-like fold" evidence="2">
    <location>
        <begin position="471"/>
        <end position="537"/>
    </location>
</feature>
<dbReference type="GO" id="GO:0004853">
    <property type="term" value="F:uroporphyrinogen decarboxylase activity"/>
    <property type="evidence" value="ECO:0007669"/>
    <property type="project" value="InterPro"/>
</dbReference>
<dbReference type="SUPFAM" id="SSF52833">
    <property type="entry name" value="Thioredoxin-like"/>
    <property type="match status" value="2"/>
</dbReference>
<dbReference type="InterPro" id="IPR038071">
    <property type="entry name" value="UROD/MetE-like_sf"/>
</dbReference>
<evidence type="ECO:0000313" key="3">
    <source>
        <dbReference type="EMBL" id="RIH66446.1"/>
    </source>
</evidence>
<dbReference type="CDD" id="cd03465">
    <property type="entry name" value="URO-D_like"/>
    <property type="match status" value="1"/>
</dbReference>
<dbReference type="OrthoDB" id="9780425at2"/>
<dbReference type="GO" id="GO:0006779">
    <property type="term" value="P:porphyrin-containing compound biosynthetic process"/>
    <property type="evidence" value="ECO:0007669"/>
    <property type="project" value="InterPro"/>
</dbReference>
<dbReference type="InterPro" id="IPR036249">
    <property type="entry name" value="Thioredoxin-like_sf"/>
</dbReference>
<evidence type="ECO:0000313" key="4">
    <source>
        <dbReference type="Proteomes" id="UP000266441"/>
    </source>
</evidence>
<dbReference type="InterPro" id="IPR052024">
    <property type="entry name" value="Methanogen_methyltrans"/>
</dbReference>
<comment type="caution">
    <text evidence="3">The sequence shown here is derived from an EMBL/GenBank/DDBJ whole genome shotgun (WGS) entry which is preliminary data.</text>
</comment>
<dbReference type="SUPFAM" id="SSF51726">
    <property type="entry name" value="UROD/MetE-like"/>
    <property type="match status" value="1"/>
</dbReference>
<dbReference type="Gene3D" id="3.20.20.210">
    <property type="match status" value="1"/>
</dbReference>
<dbReference type="Pfam" id="PF01208">
    <property type="entry name" value="URO-D"/>
    <property type="match status" value="1"/>
</dbReference>
<dbReference type="EMBL" id="QWET01000003">
    <property type="protein sequence ID" value="RIH66446.1"/>
    <property type="molecule type" value="Genomic_DNA"/>
</dbReference>
<dbReference type="InterPro" id="IPR012336">
    <property type="entry name" value="Thioredoxin-like_fold"/>
</dbReference>
<dbReference type="AlphaFoldDB" id="A0A399D4P9"/>
<keyword evidence="4" id="KW-1185">Reference proteome</keyword>
<dbReference type="RefSeq" id="WP_119349033.1">
    <property type="nucleotide sequence ID" value="NZ_QWET01000003.1"/>
</dbReference>
<feature type="domain" description="Uroporphyrinogen decarboxylase (URO-D)" evidence="1">
    <location>
        <begin position="5"/>
        <end position="331"/>
    </location>
</feature>
<organism evidence="3 4">
    <name type="scientific">Mariniphaga sediminis</name>
    <dbReference type="NCBI Taxonomy" id="1628158"/>
    <lineage>
        <taxon>Bacteria</taxon>
        <taxon>Pseudomonadati</taxon>
        <taxon>Bacteroidota</taxon>
        <taxon>Bacteroidia</taxon>
        <taxon>Marinilabiliales</taxon>
        <taxon>Prolixibacteraceae</taxon>
        <taxon>Mariniphaga</taxon>
    </lineage>
</organism>